<evidence type="ECO:0000256" key="6">
    <source>
        <dbReference type="SAM" id="Phobius"/>
    </source>
</evidence>
<dbReference type="Pfam" id="PF02674">
    <property type="entry name" value="Colicin_V"/>
    <property type="match status" value="1"/>
</dbReference>
<dbReference type="PANTHER" id="PTHR36926">
    <property type="entry name" value="COLICIN V PRODUCTION PROTEIN"/>
    <property type="match status" value="1"/>
</dbReference>
<protein>
    <submittedName>
        <fullName evidence="7">Colicin V biosynthesis protein</fullName>
    </submittedName>
</protein>
<feature type="compositionally biased region" description="Basic and acidic residues" evidence="5">
    <location>
        <begin position="214"/>
        <end position="225"/>
    </location>
</feature>
<evidence type="ECO:0000313" key="7">
    <source>
        <dbReference type="EMBL" id="BDB96520.1"/>
    </source>
</evidence>
<keyword evidence="4 6" id="KW-0472">Membrane</keyword>
<dbReference type="RefSeq" id="WP_236864935.1">
    <property type="nucleotide sequence ID" value="NZ_AP025225.1"/>
</dbReference>
<proteinExistence type="predicted"/>
<dbReference type="PANTHER" id="PTHR36926:SF1">
    <property type="entry name" value="COLICIN V PRODUCTION PROTEIN"/>
    <property type="match status" value="1"/>
</dbReference>
<reference evidence="7" key="1">
    <citation type="submission" date="2021-10" db="EMBL/GenBank/DDBJ databases">
        <title>Genome Sequence of The Candidatus Hydrogeosomobacter endosymbioticus, an Intracellular Bacterial Symbiont of the Anaerobic Ciliate GW7.</title>
        <authorList>
            <person name="Shiohama Y."/>
            <person name="Shinzato N."/>
        </authorList>
    </citation>
    <scope>NUCLEOTIDE SEQUENCE [LARGE SCALE GENOMIC DNA]</scope>
    <source>
        <strain evidence="7">200920</strain>
    </source>
</reference>
<keyword evidence="8" id="KW-1185">Reference proteome</keyword>
<evidence type="ECO:0000256" key="3">
    <source>
        <dbReference type="ARBA" id="ARBA00022989"/>
    </source>
</evidence>
<dbReference type="InterPro" id="IPR052719">
    <property type="entry name" value="CvpA-like"/>
</dbReference>
<dbReference type="InterPro" id="IPR003825">
    <property type="entry name" value="Colicin-V_CvpA"/>
</dbReference>
<keyword evidence="3 6" id="KW-1133">Transmembrane helix</keyword>
<name>A0ABM7V9S4_9PROT</name>
<accession>A0ABM7V9S4</accession>
<evidence type="ECO:0000256" key="5">
    <source>
        <dbReference type="SAM" id="MobiDB-lite"/>
    </source>
</evidence>
<evidence type="ECO:0000256" key="1">
    <source>
        <dbReference type="ARBA" id="ARBA00004141"/>
    </source>
</evidence>
<keyword evidence="2 6" id="KW-0812">Transmembrane</keyword>
<sequence>MAQYHQFNFFDVFLLSVVCVSAIIGFARGFVREVLGFCSWGGAAYLMFQKFEAPMQILGQFISNQVMLRVASQAAVFLVALICFLVISQLISSFVQNSVVHGIDRSIGLIFGLFRAAFFICAFYLALLVLVPNKELPSIVEASKSISLVQRGAIFLQSLLPDSFREHFDFDKKVKYIMDKWKSAQDLTDALSDPKASCDDKSPGGGSSSDNENPDNRDEKKIEDK</sequence>
<evidence type="ECO:0000256" key="2">
    <source>
        <dbReference type="ARBA" id="ARBA00022692"/>
    </source>
</evidence>
<comment type="subcellular location">
    <subcellularLocation>
        <location evidence="1">Membrane</location>
        <topology evidence="1">Multi-pass membrane protein</topology>
    </subcellularLocation>
</comment>
<organism evidence="7 8">
    <name type="scientific">Candidatus Hydrogenosomobacter endosymbioticus</name>
    <dbReference type="NCBI Taxonomy" id="2558174"/>
    <lineage>
        <taxon>Bacteria</taxon>
        <taxon>Pseudomonadati</taxon>
        <taxon>Pseudomonadota</taxon>
        <taxon>Alphaproteobacteria</taxon>
        <taxon>Holosporales</taxon>
        <taxon>Holosporaceae</taxon>
        <taxon>Candidatus Hydrogenosomobacter</taxon>
    </lineage>
</organism>
<feature type="region of interest" description="Disordered" evidence="5">
    <location>
        <begin position="191"/>
        <end position="225"/>
    </location>
</feature>
<feature type="transmembrane region" description="Helical" evidence="6">
    <location>
        <begin position="74"/>
        <end position="95"/>
    </location>
</feature>
<feature type="transmembrane region" description="Helical" evidence="6">
    <location>
        <begin position="7"/>
        <end position="28"/>
    </location>
</feature>
<dbReference type="EMBL" id="AP025225">
    <property type="protein sequence ID" value="BDB96520.1"/>
    <property type="molecule type" value="Genomic_DNA"/>
</dbReference>
<evidence type="ECO:0000256" key="4">
    <source>
        <dbReference type="ARBA" id="ARBA00023136"/>
    </source>
</evidence>
<feature type="transmembrane region" description="Helical" evidence="6">
    <location>
        <begin position="107"/>
        <end position="131"/>
    </location>
</feature>
<evidence type="ECO:0000313" key="8">
    <source>
        <dbReference type="Proteomes" id="UP001320209"/>
    </source>
</evidence>
<gene>
    <name evidence="7" type="primary">dedE</name>
    <name evidence="7" type="ORF">HYD_6530</name>
</gene>
<dbReference type="Proteomes" id="UP001320209">
    <property type="component" value="Chromosome"/>
</dbReference>